<dbReference type="InterPro" id="IPR016169">
    <property type="entry name" value="FAD-bd_PCMH_sub2"/>
</dbReference>
<keyword evidence="4" id="KW-1185">Reference proteome</keyword>
<reference evidence="3 4" key="1">
    <citation type="submission" date="2023-05" db="EMBL/GenBank/DDBJ databases">
        <title>Streptantibioticus silvisoli sp. nov., acidotolerant actinomycetes 1 from pine litter.</title>
        <authorList>
            <person name="Swiecimska M."/>
            <person name="Golinska P."/>
            <person name="Sangal V."/>
            <person name="Wachnowicz B."/>
            <person name="Goodfellow M."/>
        </authorList>
    </citation>
    <scope>NUCLEOTIDE SEQUENCE [LARGE SCALE GENOMIC DNA]</scope>
    <source>
        <strain evidence="3 4">DSM 42109</strain>
    </source>
</reference>
<dbReference type="InterPro" id="IPR006094">
    <property type="entry name" value="Oxid_FAD_bind_N"/>
</dbReference>
<organism evidence="3 4">
    <name type="scientific">Streptomyces iconiensis</name>
    <dbReference type="NCBI Taxonomy" id="1384038"/>
    <lineage>
        <taxon>Bacteria</taxon>
        <taxon>Bacillati</taxon>
        <taxon>Actinomycetota</taxon>
        <taxon>Actinomycetes</taxon>
        <taxon>Kitasatosporales</taxon>
        <taxon>Streptomycetaceae</taxon>
        <taxon>Streptomyces</taxon>
    </lineage>
</organism>
<dbReference type="SUPFAM" id="SSF56176">
    <property type="entry name" value="FAD-binding/transporter-associated domain-like"/>
    <property type="match status" value="1"/>
</dbReference>
<accession>A0ABT7A4T5</accession>
<proteinExistence type="predicted"/>
<dbReference type="Pfam" id="PF01565">
    <property type="entry name" value="FAD_binding_4"/>
    <property type="match status" value="1"/>
</dbReference>
<dbReference type="Proteomes" id="UP001214441">
    <property type="component" value="Unassembled WGS sequence"/>
</dbReference>
<evidence type="ECO:0000256" key="1">
    <source>
        <dbReference type="SAM" id="MobiDB-lite"/>
    </source>
</evidence>
<feature type="compositionally biased region" description="Basic and acidic residues" evidence="1">
    <location>
        <begin position="14"/>
        <end position="32"/>
    </location>
</feature>
<evidence type="ECO:0000313" key="4">
    <source>
        <dbReference type="Proteomes" id="UP001214441"/>
    </source>
</evidence>
<protein>
    <submittedName>
        <fullName evidence="3">FAD-binding protein</fullName>
    </submittedName>
</protein>
<name>A0ABT7A4T5_9ACTN</name>
<dbReference type="InterPro" id="IPR036318">
    <property type="entry name" value="FAD-bd_PCMH-like_sf"/>
</dbReference>
<feature type="domain" description="FAD linked oxidase N-terminal" evidence="2">
    <location>
        <begin position="49"/>
        <end position="128"/>
    </location>
</feature>
<comment type="caution">
    <text evidence="3">The sequence shown here is derived from an EMBL/GenBank/DDBJ whole genome shotgun (WGS) entry which is preliminary data.</text>
</comment>
<evidence type="ECO:0000259" key="2">
    <source>
        <dbReference type="Pfam" id="PF01565"/>
    </source>
</evidence>
<dbReference type="EMBL" id="JANCPR020000035">
    <property type="protein sequence ID" value="MDJ1136029.1"/>
    <property type="molecule type" value="Genomic_DNA"/>
</dbReference>
<sequence>MTEQQGHPWGTKAAMDRLTARPKREAYIPDRPGYDRELPGFRRIAEGRPAVVVAAPEPGDGSAAVSFACGFGPPVAVRATGHGIVAPAEGGVVITTRWTGAVPTGAHPRTAYAEAGTRRRQVASAAARCALAPESS</sequence>
<dbReference type="Gene3D" id="3.30.465.10">
    <property type="match status" value="1"/>
</dbReference>
<gene>
    <name evidence="3" type="ORF">NMN56_029585</name>
</gene>
<feature type="region of interest" description="Disordered" evidence="1">
    <location>
        <begin position="1"/>
        <end position="32"/>
    </location>
</feature>
<evidence type="ECO:0000313" key="3">
    <source>
        <dbReference type="EMBL" id="MDJ1136029.1"/>
    </source>
</evidence>